<feature type="active site" evidence="14">
    <location>
        <position position="354"/>
    </location>
</feature>
<name>A0A834R0B7_SARSC</name>
<comment type="catalytic activity">
    <reaction evidence="1">
        <text>an N-(acyl)-sphingosylphosphoethanolamine = an N-(acyl)-sphingosyl-1,3-cyclic phosphate + ethanolamine</text>
        <dbReference type="Rhea" id="RHEA:60648"/>
        <dbReference type="ChEBI" id="CHEBI:57603"/>
        <dbReference type="ChEBI" id="CHEBI:143891"/>
        <dbReference type="ChEBI" id="CHEBI:143892"/>
    </reaction>
</comment>
<evidence type="ECO:0000256" key="4">
    <source>
        <dbReference type="ARBA" id="ARBA00022490"/>
    </source>
</evidence>
<dbReference type="EC" id="3.1.4.11" evidence="13"/>
<feature type="domain" description="C2" evidence="19">
    <location>
        <begin position="761"/>
        <end position="887"/>
    </location>
</feature>
<dbReference type="Pfam" id="PF00387">
    <property type="entry name" value="PI-PLC-Y"/>
    <property type="match status" value="1"/>
</dbReference>
<dbReference type="GO" id="GO:0051209">
    <property type="term" value="P:release of sequestered calcium ion into cytosol"/>
    <property type="evidence" value="ECO:0007669"/>
    <property type="project" value="TreeGrafter"/>
</dbReference>
<dbReference type="GO" id="GO:0046488">
    <property type="term" value="P:phosphatidylinositol metabolic process"/>
    <property type="evidence" value="ECO:0007669"/>
    <property type="project" value="TreeGrafter"/>
</dbReference>
<reference evidence="21" key="2">
    <citation type="submission" date="2020-01" db="EMBL/GenBank/DDBJ databases">
        <authorList>
            <person name="Korhonen P.K.K."/>
            <person name="Guangxu M.G."/>
            <person name="Wang T.W."/>
            <person name="Stroehlein A.J.S."/>
            <person name="Young N.D."/>
            <person name="Ang C.-S.A."/>
            <person name="Fernando D.W.F."/>
            <person name="Lu H.L."/>
            <person name="Taylor S.T."/>
            <person name="Ehtesham M.E.M."/>
            <person name="Najaraj S.H.N."/>
            <person name="Harsha G.H.G."/>
            <person name="Madugundu A.M."/>
            <person name="Renuse S.R."/>
            <person name="Holt D.H."/>
            <person name="Pandey A.P."/>
            <person name="Papenfuss A.P."/>
            <person name="Gasser R.B.G."/>
            <person name="Fischer K.F."/>
        </authorList>
    </citation>
    <scope>NUCLEOTIDE SEQUENCE</scope>
    <source>
        <strain evidence="21">SSS_KF_BRIS2020</strain>
    </source>
</reference>
<evidence type="ECO:0000313" key="21">
    <source>
        <dbReference type="EMBL" id="KAF7487623.1"/>
    </source>
</evidence>
<dbReference type="Gene3D" id="2.30.29.240">
    <property type="match status" value="1"/>
</dbReference>
<keyword evidence="23" id="KW-1185">Reference proteome</keyword>
<dbReference type="OrthoDB" id="269822at2759"/>
<keyword evidence="8 13" id="KW-0442">Lipid degradation</keyword>
<evidence type="ECO:0000256" key="17">
    <source>
        <dbReference type="SAM" id="Coils"/>
    </source>
</evidence>
<comment type="subcellular location">
    <subcellularLocation>
        <location evidence="3">Cytoplasm</location>
    </subcellularLocation>
</comment>
<dbReference type="CDD" id="cd13361">
    <property type="entry name" value="PH_PLC_beta"/>
    <property type="match status" value="1"/>
</dbReference>
<reference evidence="22" key="3">
    <citation type="submission" date="2022-06" db="UniProtKB">
        <authorList>
            <consortium name="EnsemblMetazoa"/>
        </authorList>
    </citation>
    <scope>IDENTIFICATION</scope>
</reference>
<keyword evidence="17" id="KW-0175">Coiled coil</keyword>
<dbReference type="SMART" id="SM00239">
    <property type="entry name" value="C2"/>
    <property type="match status" value="1"/>
</dbReference>
<evidence type="ECO:0000256" key="11">
    <source>
        <dbReference type="ARBA" id="ARBA00023224"/>
    </source>
</evidence>
<dbReference type="SMART" id="SM00148">
    <property type="entry name" value="PLCXc"/>
    <property type="match status" value="1"/>
</dbReference>
<protein>
    <recommendedName>
        <fullName evidence="13">1-phosphatidylinositol 4,5-bisphosphate phosphodiesterase</fullName>
        <ecNumber evidence="13">3.1.4.11</ecNumber>
    </recommendedName>
</protein>
<feature type="binding site" evidence="15">
    <location>
        <position position="309"/>
    </location>
    <ligand>
        <name>Ca(2+)</name>
        <dbReference type="ChEBI" id="CHEBI:29108"/>
    </ligand>
</feature>
<feature type="region of interest" description="Disordered" evidence="18">
    <location>
        <begin position="536"/>
        <end position="563"/>
    </location>
</feature>
<dbReference type="SUPFAM" id="SSF47473">
    <property type="entry name" value="EF-hand"/>
    <property type="match status" value="1"/>
</dbReference>
<dbReference type="SUPFAM" id="SSF51695">
    <property type="entry name" value="PLC-like phosphodiesterases"/>
    <property type="match status" value="1"/>
</dbReference>
<dbReference type="PRINTS" id="PR00390">
    <property type="entry name" value="PHPHLIPASEC"/>
</dbReference>
<dbReference type="PROSITE" id="PS50007">
    <property type="entry name" value="PIPLC_X_DOMAIN"/>
    <property type="match status" value="1"/>
</dbReference>
<dbReference type="SUPFAM" id="SSF49562">
    <property type="entry name" value="C2 domain (Calcium/lipid-binding domain, CaLB)"/>
    <property type="match status" value="1"/>
</dbReference>
<feature type="binding site" evidence="15">
    <location>
        <position position="340"/>
    </location>
    <ligand>
        <name>Ca(2+)</name>
        <dbReference type="ChEBI" id="CHEBI:29108"/>
    </ligand>
</feature>
<feature type="compositionally biased region" description="Low complexity" evidence="18">
    <location>
        <begin position="542"/>
        <end position="563"/>
    </location>
</feature>
<evidence type="ECO:0000256" key="5">
    <source>
        <dbReference type="ARBA" id="ARBA00022723"/>
    </source>
</evidence>
<keyword evidence="7" id="KW-0460">Magnesium</keyword>
<evidence type="ECO:0000256" key="12">
    <source>
        <dbReference type="ARBA" id="ARBA00023239"/>
    </source>
</evidence>
<comment type="cofactor">
    <cofactor evidence="15">
        <name>Ca(2+)</name>
        <dbReference type="ChEBI" id="CHEBI:29108"/>
    </cofactor>
    <text evidence="15">Binds 1 Ca(2+) ion per subunit.</text>
</comment>
<keyword evidence="6 13" id="KW-0378">Hydrolase</keyword>
<evidence type="ECO:0000256" key="7">
    <source>
        <dbReference type="ARBA" id="ARBA00022842"/>
    </source>
</evidence>
<dbReference type="CDD" id="cd00275">
    <property type="entry name" value="C2_PLC_like"/>
    <property type="match status" value="1"/>
</dbReference>
<dbReference type="Gene3D" id="3.20.20.190">
    <property type="entry name" value="Phosphatidylinositol (PI) phosphodiesterase"/>
    <property type="match status" value="2"/>
</dbReference>
<organism evidence="21">
    <name type="scientific">Sarcoptes scabiei</name>
    <name type="common">Itch mite</name>
    <name type="synonym">Acarus scabiei</name>
    <dbReference type="NCBI Taxonomy" id="52283"/>
    <lineage>
        <taxon>Eukaryota</taxon>
        <taxon>Metazoa</taxon>
        <taxon>Ecdysozoa</taxon>
        <taxon>Arthropoda</taxon>
        <taxon>Chelicerata</taxon>
        <taxon>Arachnida</taxon>
        <taxon>Acari</taxon>
        <taxon>Acariformes</taxon>
        <taxon>Sarcoptiformes</taxon>
        <taxon>Astigmata</taxon>
        <taxon>Psoroptidia</taxon>
        <taxon>Sarcoptoidea</taxon>
        <taxon>Sarcoptidae</taxon>
        <taxon>Sarcoptinae</taxon>
        <taxon>Sarcoptes</taxon>
    </lineage>
</organism>
<dbReference type="GO" id="GO:0005509">
    <property type="term" value="F:calcium ion binding"/>
    <property type="evidence" value="ECO:0007669"/>
    <property type="project" value="UniProtKB-UniRule"/>
</dbReference>
<evidence type="ECO:0000256" key="13">
    <source>
        <dbReference type="PIRNR" id="PIRNR000956"/>
    </source>
</evidence>
<evidence type="ECO:0000256" key="10">
    <source>
        <dbReference type="ARBA" id="ARBA00023157"/>
    </source>
</evidence>
<evidence type="ECO:0000259" key="19">
    <source>
        <dbReference type="PROSITE" id="PS50004"/>
    </source>
</evidence>
<keyword evidence="15" id="KW-0106">Calcium</keyword>
<evidence type="ECO:0000313" key="22">
    <source>
        <dbReference type="EnsemblMetazoa" id="KAF7487623.1"/>
    </source>
</evidence>
<dbReference type="FunFam" id="2.60.40.150:FF:000008">
    <property type="entry name" value="1-phosphatidylinositol 4,5-bisphosphate phosphodiesterase"/>
    <property type="match status" value="1"/>
</dbReference>
<evidence type="ECO:0000256" key="14">
    <source>
        <dbReference type="PIRSR" id="PIRSR000956-1"/>
    </source>
</evidence>
<evidence type="ECO:0000256" key="15">
    <source>
        <dbReference type="PIRSR" id="PIRSR000956-2"/>
    </source>
</evidence>
<dbReference type="InterPro" id="IPR001192">
    <property type="entry name" value="PI-PLC_fam"/>
</dbReference>
<feature type="active site" evidence="14">
    <location>
        <position position="308"/>
    </location>
</feature>
<dbReference type="SUPFAM" id="SSF50729">
    <property type="entry name" value="PH domain-like"/>
    <property type="match status" value="1"/>
</dbReference>
<dbReference type="Pfam" id="PF00388">
    <property type="entry name" value="PI-PLC-X"/>
    <property type="match status" value="1"/>
</dbReference>
<dbReference type="AlphaFoldDB" id="A0A834R0B7"/>
<dbReference type="CDD" id="cd08591">
    <property type="entry name" value="PI-PLCc_beta"/>
    <property type="match status" value="1"/>
</dbReference>
<feature type="binding site" evidence="15">
    <location>
        <position position="388"/>
    </location>
    <ligand>
        <name>Ca(2+)</name>
        <dbReference type="ChEBI" id="CHEBI:29108"/>
    </ligand>
</feature>
<dbReference type="PANTHER" id="PTHR10336">
    <property type="entry name" value="PHOSPHOINOSITIDE-SPECIFIC PHOSPHOLIPASE C FAMILY PROTEIN"/>
    <property type="match status" value="1"/>
</dbReference>
<dbReference type="Pfam" id="PF22631">
    <property type="entry name" value="PLCB1-4-like_EFh"/>
    <property type="match status" value="1"/>
</dbReference>
<evidence type="ECO:0000256" key="1">
    <source>
        <dbReference type="ARBA" id="ARBA00000110"/>
    </source>
</evidence>
<feature type="compositionally biased region" description="Acidic residues" evidence="18">
    <location>
        <begin position="580"/>
        <end position="596"/>
    </location>
</feature>
<feature type="coiled-coil region" evidence="17">
    <location>
        <begin position="1093"/>
        <end position="1120"/>
    </location>
</feature>
<feature type="region of interest" description="Disordered" evidence="18">
    <location>
        <begin position="446"/>
        <end position="476"/>
    </location>
</feature>
<evidence type="ECO:0000256" key="16">
    <source>
        <dbReference type="RuleBase" id="RU361133"/>
    </source>
</evidence>
<dbReference type="FunFam" id="3.20.20.190:FF:000084">
    <property type="match status" value="1"/>
</dbReference>
<dbReference type="EnsemblMetazoa" id="SSS_5141s_mrna">
    <property type="protein sequence ID" value="KAF7487623.1"/>
    <property type="gene ID" value="SSS_5141"/>
</dbReference>
<dbReference type="GO" id="GO:0016042">
    <property type="term" value="P:lipid catabolic process"/>
    <property type="evidence" value="ECO:0007669"/>
    <property type="project" value="UniProtKB-KW"/>
</dbReference>
<evidence type="ECO:0000259" key="20">
    <source>
        <dbReference type="PROSITE" id="PS50008"/>
    </source>
</evidence>
<dbReference type="PANTHER" id="PTHR10336:SF149">
    <property type="entry name" value="1-PHOSPHATIDYLINOSITOL 4,5-BISPHOSPHATE PHOSPHODIESTERASE CLASSES I AND II"/>
    <property type="match status" value="1"/>
</dbReference>
<comment type="catalytic activity">
    <reaction evidence="2 13 16">
        <text>a 1,2-diacyl-sn-glycero-3-phospho-(1D-myo-inositol-4,5-bisphosphate) + H2O = 1D-myo-inositol 1,4,5-trisphosphate + a 1,2-diacyl-sn-glycerol + H(+)</text>
        <dbReference type="Rhea" id="RHEA:33179"/>
        <dbReference type="ChEBI" id="CHEBI:15377"/>
        <dbReference type="ChEBI" id="CHEBI:15378"/>
        <dbReference type="ChEBI" id="CHEBI:17815"/>
        <dbReference type="ChEBI" id="CHEBI:58456"/>
        <dbReference type="ChEBI" id="CHEBI:203600"/>
        <dbReference type="EC" id="3.1.4.11"/>
    </reaction>
</comment>
<dbReference type="GO" id="GO:0007186">
    <property type="term" value="P:G protein-coupled receptor signaling pathway"/>
    <property type="evidence" value="ECO:0007669"/>
    <property type="project" value="TreeGrafter"/>
</dbReference>
<dbReference type="EMBL" id="WVUK01000066">
    <property type="protein sequence ID" value="KAF7487623.1"/>
    <property type="molecule type" value="Genomic_DNA"/>
</dbReference>
<dbReference type="InterPro" id="IPR001711">
    <property type="entry name" value="PLipase_C_Pinositol-sp_Y"/>
</dbReference>
<feature type="domain" description="PI-PLC Y-box" evidence="20">
    <location>
        <begin position="642"/>
        <end position="758"/>
    </location>
</feature>
<feature type="region of interest" description="Disordered" evidence="18">
    <location>
        <begin position="575"/>
        <end position="596"/>
    </location>
</feature>
<dbReference type="Proteomes" id="UP000070412">
    <property type="component" value="Unassembled WGS sequence"/>
</dbReference>
<dbReference type="GO" id="GO:0048015">
    <property type="term" value="P:phosphatidylinositol-mediated signaling"/>
    <property type="evidence" value="ECO:0007669"/>
    <property type="project" value="TreeGrafter"/>
</dbReference>
<evidence type="ECO:0000313" key="23">
    <source>
        <dbReference type="Proteomes" id="UP000070412"/>
    </source>
</evidence>
<keyword evidence="12" id="KW-0456">Lyase</keyword>
<dbReference type="FunFam" id="1.10.238.10:FF:000005">
    <property type="entry name" value="Phosphoinositide phospholipase C"/>
    <property type="match status" value="1"/>
</dbReference>
<proteinExistence type="predicted"/>
<keyword evidence="10" id="KW-1015">Disulfide bond</keyword>
<dbReference type="InterPro" id="IPR017946">
    <property type="entry name" value="PLC-like_Pdiesterase_TIM-brl"/>
</dbReference>
<dbReference type="Gene3D" id="2.60.40.150">
    <property type="entry name" value="C2 domain"/>
    <property type="match status" value="1"/>
</dbReference>
<feature type="compositionally biased region" description="Polar residues" evidence="18">
    <location>
        <begin position="455"/>
        <end position="470"/>
    </location>
</feature>
<evidence type="ECO:0000256" key="2">
    <source>
        <dbReference type="ARBA" id="ARBA00001195"/>
    </source>
</evidence>
<gene>
    <name evidence="21" type="ORF">SSS_5141</name>
</gene>
<keyword evidence="9 13" id="KW-0443">Lipid metabolism</keyword>
<dbReference type="Pfam" id="PF00168">
    <property type="entry name" value="C2"/>
    <property type="match status" value="1"/>
</dbReference>
<accession>A0A834R0B7</accession>
<evidence type="ECO:0000256" key="6">
    <source>
        <dbReference type="ARBA" id="ARBA00022801"/>
    </source>
</evidence>
<dbReference type="InterPro" id="IPR016280">
    <property type="entry name" value="PLC-beta"/>
</dbReference>
<dbReference type="Pfam" id="PF17787">
    <property type="entry name" value="PH_14"/>
    <property type="match status" value="1"/>
</dbReference>
<dbReference type="InterPro" id="IPR053945">
    <property type="entry name" value="PLCB1-4-like_EFh"/>
</dbReference>
<keyword evidence="4" id="KW-0963">Cytoplasm</keyword>
<evidence type="ECO:0000256" key="3">
    <source>
        <dbReference type="ARBA" id="ARBA00004496"/>
    </source>
</evidence>
<evidence type="ECO:0000256" key="18">
    <source>
        <dbReference type="SAM" id="MobiDB-lite"/>
    </source>
</evidence>
<dbReference type="InterPro" id="IPR035892">
    <property type="entry name" value="C2_domain_sf"/>
</dbReference>
<evidence type="ECO:0000256" key="8">
    <source>
        <dbReference type="ARBA" id="ARBA00022963"/>
    </source>
</evidence>
<keyword evidence="11 13" id="KW-0807">Transducer</keyword>
<dbReference type="PROSITE" id="PS50004">
    <property type="entry name" value="C2"/>
    <property type="match status" value="1"/>
</dbReference>
<dbReference type="InterPro" id="IPR011992">
    <property type="entry name" value="EF-hand-dom_pair"/>
</dbReference>
<dbReference type="InterPro" id="IPR037862">
    <property type="entry name" value="PLC-beta_PH"/>
</dbReference>
<dbReference type="PIRSF" id="PIRSF000956">
    <property type="entry name" value="PLC-beta"/>
    <property type="match status" value="1"/>
</dbReference>
<dbReference type="GO" id="GO:0016829">
    <property type="term" value="F:lyase activity"/>
    <property type="evidence" value="ECO:0007669"/>
    <property type="project" value="UniProtKB-KW"/>
</dbReference>
<dbReference type="GO" id="GO:0005737">
    <property type="term" value="C:cytoplasm"/>
    <property type="evidence" value="ECO:0007669"/>
    <property type="project" value="UniProtKB-SubCell"/>
</dbReference>
<dbReference type="PROSITE" id="PS50008">
    <property type="entry name" value="PIPLC_Y_DOMAIN"/>
    <property type="match status" value="1"/>
</dbReference>
<dbReference type="SMART" id="SM00149">
    <property type="entry name" value="PLCYc"/>
    <property type="match status" value="1"/>
</dbReference>
<comment type="function">
    <text evidence="13">The production of the second messenger molecules diacylglycerol (DAG) and inositol 1,4,5-trisphosphate (IP3) is mediated by activated phosphatidylinositol-specific phospholipase C enzymes.</text>
</comment>
<dbReference type="InterPro" id="IPR000909">
    <property type="entry name" value="PLipase_C_PInositol-sp_X_dom"/>
</dbReference>
<sequence length="1138" mass="129200">MASAKTGVHVVQLKPISVPKNLIDGCKFVKWDDDTGYGVPVVLKVDRKGFFLFWTDQNGDTEFLEISSIRDTRTGKYAKVPKSDGRLKESINIGPQDQSLEDKTLTVVYGPDFVNVNFINFCTYSKDISQEWTTEILRIAYNLLSINASVYTFLEKAHTKLCLMIDRDKKLPVKNIIKMFANHKDDRKRVEKALEACNLSSSKVKCNENHHENRKIITVDQFVQFLNKEQRDPRLNEILYPYANRSRGIDLIEQYEPDKSLSQNGLLSFDGFLRYLMSDDNAIIPSEKFDLNCDMDQPLSHYFINSSHNTYLTGHQFTGKSSVEIYRQCLLGGCRCIELDCWNGRSDDEPIITHGYTVVTEVPLKEVLEAIAESAFKISPYPVILSFENHCSNKQQLAKMARYCRKIFGDMLLTEPLPSHPLKPGVPLPSPNQLLRKIIIKDKKIHKHERKNKNSYNNADVNAPSANFQPKSDDSLDSFDTNFSQTVISKSRNVSKDNSFSESEIRPVTLTKNSSIGNNNMEDLEQLIGNSIADSEMNSSQTDANNDLNDTSSNNNNIHSNNLINNSIANNTMTKNYSCDMDDPETDSSTDDDDIINADDQQSQQQLLQSSSKSNNFDINPTNIITSTNINLNELIQHRSEMSKLVIYVQPIQFRAFDIAEKRNRSFEVSSFDETQSTSLLKEQPVDFVNYNKRQLSRIYPKGTRVNSSNFLPQVFWNSGCQMVALNFQTLDLGMQLNLGIFEYNGRNGYLLKPDFMRRQDRRFDPFTESTVDGIIAGTVSIKIISGQFLSDKRVGTYVEVDMFGLPADTVRRKRTRIVPNNALNPVFDEEPFVFKKVVLPDLACIRFAAFEENGKFIGTRILPFVGLRPGYRHISLRNESLHPLTLPTLFVHITVKDYIPDGLSELADALANPIAYQSMVEKHAKQLLALIDEGDESFCSGSIEEPFEHSGRSTMAFQSMESRSISGDECASRHSLGISRQLSQAEISLHSSLMRNEPIKSIEFNGATNSLKNSSSKSICSPTHKMSLIRQDTFNRKLQGLRIHDELNLERTSALLDSNKALMDAEPIEKLMEAKSVQKIYSKIDRDMLNLAKKFDKHREKLKESYHQEEERIVQIMDNKNKKSSINSLSKSVKKIG</sequence>
<dbReference type="SUPFAM" id="SSF69989">
    <property type="entry name" value="C-terminal domain of PLC-beta"/>
    <property type="match status" value="1"/>
</dbReference>
<feature type="binding site" evidence="15">
    <location>
        <position position="338"/>
    </location>
    <ligand>
        <name>Ca(2+)</name>
        <dbReference type="ChEBI" id="CHEBI:29108"/>
    </ligand>
</feature>
<reference evidence="23" key="1">
    <citation type="journal article" date="2020" name="PLoS Negl. Trop. Dis.">
        <title>High-quality nuclear genome for Sarcoptes scabiei-A critical resource for a neglected parasite.</title>
        <authorList>
            <person name="Korhonen P.K."/>
            <person name="Gasser R.B."/>
            <person name="Ma G."/>
            <person name="Wang T."/>
            <person name="Stroehlein A.J."/>
            <person name="Young N.D."/>
            <person name="Ang C.S."/>
            <person name="Fernando D.D."/>
            <person name="Lu H.C."/>
            <person name="Taylor S."/>
            <person name="Reynolds S.L."/>
            <person name="Mofiz E."/>
            <person name="Najaraj S.H."/>
            <person name="Gowda H."/>
            <person name="Madugundu A."/>
            <person name="Renuse S."/>
            <person name="Holt D."/>
            <person name="Pandey A."/>
            <person name="Papenfuss A.T."/>
            <person name="Fischer K."/>
        </authorList>
    </citation>
    <scope>NUCLEOTIDE SEQUENCE [LARGE SCALE GENOMIC DNA]</scope>
</reference>
<keyword evidence="5 15" id="KW-0479">Metal-binding</keyword>
<dbReference type="GO" id="GO:0004435">
    <property type="term" value="F:phosphatidylinositol-4,5-bisphosphate phospholipase C activity"/>
    <property type="evidence" value="ECO:0007669"/>
    <property type="project" value="UniProtKB-UniRule"/>
</dbReference>
<evidence type="ECO:0000256" key="9">
    <source>
        <dbReference type="ARBA" id="ARBA00023098"/>
    </source>
</evidence>
<dbReference type="InterPro" id="IPR000008">
    <property type="entry name" value="C2_dom"/>
</dbReference>